<dbReference type="GO" id="GO:0005886">
    <property type="term" value="C:plasma membrane"/>
    <property type="evidence" value="ECO:0007669"/>
    <property type="project" value="UniProtKB-SubCell"/>
</dbReference>
<keyword evidence="2 7" id="KW-0813">Transport</keyword>
<comment type="subcellular location">
    <subcellularLocation>
        <location evidence="1 7">Cell membrane</location>
        <topology evidence="1 7">Multi-pass membrane protein</topology>
    </subcellularLocation>
</comment>
<keyword evidence="4 7" id="KW-0812">Transmembrane</keyword>
<evidence type="ECO:0000256" key="5">
    <source>
        <dbReference type="ARBA" id="ARBA00022989"/>
    </source>
</evidence>
<feature type="transmembrane region" description="Helical" evidence="7">
    <location>
        <begin position="280"/>
        <end position="297"/>
    </location>
</feature>
<feature type="transmembrane region" description="Helical" evidence="7">
    <location>
        <begin position="126"/>
        <end position="149"/>
    </location>
</feature>
<dbReference type="RefSeq" id="WP_204446978.1">
    <property type="nucleotide sequence ID" value="NZ_JACJKY010000013.1"/>
</dbReference>
<dbReference type="PROSITE" id="PS50928">
    <property type="entry name" value="ABC_TM1"/>
    <property type="match status" value="1"/>
</dbReference>
<sequence>MAKTKKEKPVLEGLAKFNRVSKPMNVLFSIIFIIAALCCVIPLIFVIIISLTDKTSIAAVGYSFFPQKWSLAAYAELWNNRSQIITSFLVSIVVTVGGTVLGLFLNASMGYVLSRSSFKFKKLYTWIVFIPMVFNGGMVSAYLIITQFLYIQDTLLVLILPLAVASFYVIILRTFFQTTVPDSLIESGKIDGASQLRIFFQIVLPISLPALATIGLFLSFAYWNDWWQAFMYINNKNLWPLQYFLIQIERQIQSMIDQAQYLGVSATELAARLPTDGMKMALVVVIVVPIACSYPFFQKYFISGLTIGAVKG</sequence>
<dbReference type="Proteomes" id="UP000774750">
    <property type="component" value="Unassembled WGS sequence"/>
</dbReference>
<evidence type="ECO:0000256" key="6">
    <source>
        <dbReference type="ARBA" id="ARBA00023136"/>
    </source>
</evidence>
<accession>A0A938X6T4</accession>
<evidence type="ECO:0000313" key="10">
    <source>
        <dbReference type="Proteomes" id="UP000774750"/>
    </source>
</evidence>
<dbReference type="AlphaFoldDB" id="A0A938X6T4"/>
<comment type="caution">
    <text evidence="9">The sequence shown here is derived from an EMBL/GenBank/DDBJ whole genome shotgun (WGS) entry which is preliminary data.</text>
</comment>
<dbReference type="EMBL" id="JACJKY010000013">
    <property type="protein sequence ID" value="MBM6921241.1"/>
    <property type="molecule type" value="Genomic_DNA"/>
</dbReference>
<feature type="domain" description="ABC transmembrane type-1" evidence="8">
    <location>
        <begin position="88"/>
        <end position="291"/>
    </location>
</feature>
<keyword evidence="10" id="KW-1185">Reference proteome</keyword>
<dbReference type="Gene3D" id="1.10.3720.10">
    <property type="entry name" value="MetI-like"/>
    <property type="match status" value="1"/>
</dbReference>
<dbReference type="Pfam" id="PF00528">
    <property type="entry name" value="BPD_transp_1"/>
    <property type="match status" value="1"/>
</dbReference>
<dbReference type="SUPFAM" id="SSF161098">
    <property type="entry name" value="MetI-like"/>
    <property type="match status" value="1"/>
</dbReference>
<dbReference type="PANTHER" id="PTHR43744:SF9">
    <property type="entry name" value="POLYGALACTURONAN_RHAMNOGALACTURONAN TRANSPORT SYSTEM PERMEASE PROTEIN YTCP"/>
    <property type="match status" value="1"/>
</dbReference>
<evidence type="ECO:0000313" key="9">
    <source>
        <dbReference type="EMBL" id="MBM6921241.1"/>
    </source>
</evidence>
<keyword evidence="3" id="KW-1003">Cell membrane</keyword>
<feature type="transmembrane region" description="Helical" evidence="7">
    <location>
        <begin position="196"/>
        <end position="223"/>
    </location>
</feature>
<organism evidence="9 10">
    <name type="scientific">Merdimmobilis hominis</name>
    <dbReference type="NCBI Taxonomy" id="2897707"/>
    <lineage>
        <taxon>Bacteria</taxon>
        <taxon>Bacillati</taxon>
        <taxon>Bacillota</taxon>
        <taxon>Clostridia</taxon>
        <taxon>Eubacteriales</taxon>
        <taxon>Oscillospiraceae</taxon>
        <taxon>Merdimmobilis</taxon>
    </lineage>
</organism>
<evidence type="ECO:0000256" key="1">
    <source>
        <dbReference type="ARBA" id="ARBA00004651"/>
    </source>
</evidence>
<dbReference type="InterPro" id="IPR000515">
    <property type="entry name" value="MetI-like"/>
</dbReference>
<protein>
    <submittedName>
        <fullName evidence="9">Carbohydrate ABC transporter permease</fullName>
    </submittedName>
</protein>
<gene>
    <name evidence="9" type="ORF">H6A12_08750</name>
</gene>
<feature type="transmembrane region" description="Helical" evidence="7">
    <location>
        <begin position="155"/>
        <end position="176"/>
    </location>
</feature>
<feature type="transmembrane region" description="Helical" evidence="7">
    <location>
        <begin position="26"/>
        <end position="51"/>
    </location>
</feature>
<name>A0A938X6T4_9FIRM</name>
<keyword evidence="5 7" id="KW-1133">Transmembrane helix</keyword>
<dbReference type="CDD" id="cd06261">
    <property type="entry name" value="TM_PBP2"/>
    <property type="match status" value="1"/>
</dbReference>
<evidence type="ECO:0000259" key="8">
    <source>
        <dbReference type="PROSITE" id="PS50928"/>
    </source>
</evidence>
<dbReference type="PANTHER" id="PTHR43744">
    <property type="entry name" value="ABC TRANSPORTER PERMEASE PROTEIN MG189-RELATED-RELATED"/>
    <property type="match status" value="1"/>
</dbReference>
<evidence type="ECO:0000256" key="7">
    <source>
        <dbReference type="RuleBase" id="RU363032"/>
    </source>
</evidence>
<comment type="similarity">
    <text evidence="7">Belongs to the binding-protein-dependent transport system permease family.</text>
</comment>
<reference evidence="9" key="2">
    <citation type="journal article" date="2021" name="Sci. Rep.">
        <title>The distribution of antibiotic resistance genes in chicken gut microbiota commensals.</title>
        <authorList>
            <person name="Juricova H."/>
            <person name="Matiasovicova J."/>
            <person name="Kubasova T."/>
            <person name="Cejkova D."/>
            <person name="Rychlik I."/>
        </authorList>
    </citation>
    <scope>NUCLEOTIDE SEQUENCE</scope>
    <source>
        <strain evidence="9">An559</strain>
    </source>
</reference>
<dbReference type="InterPro" id="IPR035906">
    <property type="entry name" value="MetI-like_sf"/>
</dbReference>
<evidence type="ECO:0000256" key="4">
    <source>
        <dbReference type="ARBA" id="ARBA00022692"/>
    </source>
</evidence>
<evidence type="ECO:0000256" key="2">
    <source>
        <dbReference type="ARBA" id="ARBA00022448"/>
    </source>
</evidence>
<evidence type="ECO:0000256" key="3">
    <source>
        <dbReference type="ARBA" id="ARBA00022475"/>
    </source>
</evidence>
<dbReference type="GO" id="GO:0055085">
    <property type="term" value="P:transmembrane transport"/>
    <property type="evidence" value="ECO:0007669"/>
    <property type="project" value="InterPro"/>
</dbReference>
<feature type="transmembrane region" description="Helical" evidence="7">
    <location>
        <begin position="84"/>
        <end position="105"/>
    </location>
</feature>
<keyword evidence="6 7" id="KW-0472">Membrane</keyword>
<proteinExistence type="inferred from homology"/>
<reference evidence="9" key="1">
    <citation type="submission" date="2020-08" db="EMBL/GenBank/DDBJ databases">
        <authorList>
            <person name="Cejkova D."/>
            <person name="Kubasova T."/>
            <person name="Jahodarova E."/>
            <person name="Rychlik I."/>
        </authorList>
    </citation>
    <scope>NUCLEOTIDE SEQUENCE</scope>
    <source>
        <strain evidence="9">An559</strain>
    </source>
</reference>